<dbReference type="PANTHER" id="PTHR11712">
    <property type="entry name" value="POLYKETIDE SYNTHASE-RELATED"/>
    <property type="match status" value="1"/>
</dbReference>
<evidence type="ECO:0000313" key="7">
    <source>
        <dbReference type="Proteomes" id="UP000237846"/>
    </source>
</evidence>
<dbReference type="PROSITE" id="PS52004">
    <property type="entry name" value="KS3_2"/>
    <property type="match status" value="1"/>
</dbReference>
<dbReference type="FunFam" id="3.40.47.10:FF:000018">
    <property type="entry name" value="3-oxoacyl-[acyl-carrier-protein] synthase 2"/>
    <property type="match status" value="1"/>
</dbReference>
<dbReference type="Gene3D" id="3.40.47.10">
    <property type="match status" value="1"/>
</dbReference>
<dbReference type="SMART" id="SM00825">
    <property type="entry name" value="PKS_KS"/>
    <property type="match status" value="1"/>
</dbReference>
<dbReference type="PANTHER" id="PTHR11712:SF336">
    <property type="entry name" value="3-OXOACYL-[ACYL-CARRIER-PROTEIN] SYNTHASE, MITOCHONDRIAL"/>
    <property type="match status" value="1"/>
</dbReference>
<dbReference type="FunFam" id="3.40.47.10:FF:000029">
    <property type="entry name" value="3-oxoacyl-[acyl-carrier-protein] synthase 1"/>
    <property type="match status" value="1"/>
</dbReference>
<evidence type="ECO:0000256" key="2">
    <source>
        <dbReference type="ARBA" id="ARBA00022679"/>
    </source>
</evidence>
<dbReference type="Proteomes" id="UP000237846">
    <property type="component" value="Unassembled WGS sequence"/>
</dbReference>
<proteinExistence type="inferred from homology"/>
<comment type="caution">
    <text evidence="6">The sequence shown here is derived from an EMBL/GenBank/DDBJ whole genome shotgun (WGS) entry which is preliminary data.</text>
</comment>
<dbReference type="GO" id="GO:0030497">
    <property type="term" value="P:fatty acid elongation"/>
    <property type="evidence" value="ECO:0007669"/>
    <property type="project" value="UniProtKB-ARBA"/>
</dbReference>
<comment type="similarity">
    <text evidence="1 4">Belongs to the thiolase-like superfamily. Beta-ketoacyl-ACP synthases family.</text>
</comment>
<evidence type="ECO:0000256" key="1">
    <source>
        <dbReference type="ARBA" id="ARBA00008467"/>
    </source>
</evidence>
<dbReference type="InterPro" id="IPR000794">
    <property type="entry name" value="Beta-ketoacyl_synthase"/>
</dbReference>
<keyword evidence="2 4" id="KW-0808">Transferase</keyword>
<keyword evidence="7" id="KW-1185">Reference proteome</keyword>
<dbReference type="Pfam" id="PF00109">
    <property type="entry name" value="ketoacyl-synt"/>
    <property type="match status" value="1"/>
</dbReference>
<keyword evidence="3" id="KW-0012">Acyltransferase</keyword>
<dbReference type="EMBL" id="PVZC01000001">
    <property type="protein sequence ID" value="PRY01627.1"/>
    <property type="molecule type" value="Genomic_DNA"/>
</dbReference>
<dbReference type="GO" id="GO:0004315">
    <property type="term" value="F:3-oxoacyl-[acyl-carrier-protein] synthase activity"/>
    <property type="evidence" value="ECO:0007669"/>
    <property type="project" value="InterPro"/>
</dbReference>
<protein>
    <submittedName>
        <fullName evidence="6">3-oxoacyl-[acyl-carrier-protein] synthase II</fullName>
    </submittedName>
</protein>
<name>A0A2T0QCI2_9ACTN</name>
<evidence type="ECO:0000313" key="6">
    <source>
        <dbReference type="EMBL" id="PRY01627.1"/>
    </source>
</evidence>
<feature type="domain" description="Ketosynthase family 3 (KS3)" evidence="5">
    <location>
        <begin position="5"/>
        <end position="412"/>
    </location>
</feature>
<dbReference type="NCBIfam" id="NF005589">
    <property type="entry name" value="PRK07314.1"/>
    <property type="match status" value="1"/>
</dbReference>
<evidence type="ECO:0000256" key="4">
    <source>
        <dbReference type="RuleBase" id="RU003694"/>
    </source>
</evidence>
<gene>
    <name evidence="6" type="ORF">CLV72_101210</name>
</gene>
<dbReference type="RefSeq" id="WP_106237654.1">
    <property type="nucleotide sequence ID" value="NZ_PVZC01000001.1"/>
</dbReference>
<reference evidence="6 7" key="1">
    <citation type="submission" date="2018-03" db="EMBL/GenBank/DDBJ databases">
        <title>Genomic Encyclopedia of Archaeal and Bacterial Type Strains, Phase II (KMG-II): from individual species to whole genera.</title>
        <authorList>
            <person name="Goeker M."/>
        </authorList>
    </citation>
    <scope>NUCLEOTIDE SEQUENCE [LARGE SCALE GENOMIC DNA]</scope>
    <source>
        <strain evidence="6 7">DSM 45601</strain>
    </source>
</reference>
<dbReference type="Pfam" id="PF02801">
    <property type="entry name" value="Ketoacyl-synt_C"/>
    <property type="match status" value="1"/>
</dbReference>
<dbReference type="CDD" id="cd00834">
    <property type="entry name" value="KAS_I_II"/>
    <property type="match status" value="1"/>
</dbReference>
<evidence type="ECO:0000256" key="3">
    <source>
        <dbReference type="ARBA" id="ARBA00023315"/>
    </source>
</evidence>
<evidence type="ECO:0000259" key="5">
    <source>
        <dbReference type="PROSITE" id="PS52004"/>
    </source>
</evidence>
<dbReference type="InterPro" id="IPR020841">
    <property type="entry name" value="PKS_Beta-ketoAc_synthase_dom"/>
</dbReference>
<sequence>MTSDRHRVAVTGVGLITPVGRGAKEFWHALCTAAPSVGPIAGFDPSWLPVRFAAQVGGFDAVEHFTAREAKRLDRATRLGAAAAAAALADAGPIDAAPERWGVVAGTGHGGVSSFEEAFEAAPGPDGGVRPRPGPLHVPMVMANATAAVVSMRHRVRGPSLAISTACASGAHALGEGARLIREGAADVVLAGGTEAAITPVTVAAFCRLGALSERGDDPVRASRPFDAHRDGFVMGEGAGFVLLERLDHAVERGARRYGEVLGYGRSSDGYHLTAPDPSGAGARVCVEQALADAGLDAADIAHVNAHATSTRRGDLAEARVLGEVFGPGRVPVTAPKGVTGHLLGASGAVEAVAALLSLRDGIAPPIANLDRPDPAVELDLVRGAPRPIRGGPVLSNSFGFGGHNAALVFGAVRA</sequence>
<dbReference type="AlphaFoldDB" id="A0A2T0QCI2"/>
<dbReference type="InterPro" id="IPR018201">
    <property type="entry name" value="Ketoacyl_synth_AS"/>
</dbReference>
<dbReference type="OrthoDB" id="9808669at2"/>
<dbReference type="SUPFAM" id="SSF53901">
    <property type="entry name" value="Thiolase-like"/>
    <property type="match status" value="2"/>
</dbReference>
<accession>A0A2T0QCI2</accession>
<dbReference type="InterPro" id="IPR016039">
    <property type="entry name" value="Thiolase-like"/>
</dbReference>
<organism evidence="6 7">
    <name type="scientific">Allonocardiopsis opalescens</name>
    <dbReference type="NCBI Taxonomy" id="1144618"/>
    <lineage>
        <taxon>Bacteria</taxon>
        <taxon>Bacillati</taxon>
        <taxon>Actinomycetota</taxon>
        <taxon>Actinomycetes</taxon>
        <taxon>Streptosporangiales</taxon>
        <taxon>Allonocardiopsis</taxon>
    </lineage>
</organism>
<dbReference type="InterPro" id="IPR014030">
    <property type="entry name" value="Ketoacyl_synth_N"/>
</dbReference>
<dbReference type="PROSITE" id="PS00606">
    <property type="entry name" value="KS3_1"/>
    <property type="match status" value="1"/>
</dbReference>
<dbReference type="InterPro" id="IPR014031">
    <property type="entry name" value="Ketoacyl_synth_C"/>
</dbReference>